<feature type="transmembrane region" description="Helical" evidence="7">
    <location>
        <begin position="35"/>
        <end position="63"/>
    </location>
</feature>
<feature type="domain" description="Glycine transporter" evidence="8">
    <location>
        <begin position="11"/>
        <end position="83"/>
    </location>
</feature>
<evidence type="ECO:0000313" key="10">
    <source>
        <dbReference type="Proteomes" id="UP000318242"/>
    </source>
</evidence>
<evidence type="ECO:0000256" key="7">
    <source>
        <dbReference type="SAM" id="Phobius"/>
    </source>
</evidence>
<sequence>MFATTSELISIISILGTVAFAFSAVLAASEKHSDILTVVVLGIVTAVGGGTTRDVLLGVPVFWSEELSYIWIAIASSIFGFVCVSFLKKHWVNTINLYVDAVAIAMFSIQGTQKAWSLGFGLPIGPIILGVITAVGGGVIRDVLIQRPTLLLSKELYAIPVTIGCILYSATLVYVPQLSDISAVIAIALVLYIRYLAIRKKVQVPKWASL</sequence>
<organism evidence="9 10">
    <name type="scientific">Vibrio comitans NBRC 102076</name>
    <dbReference type="NCBI Taxonomy" id="1219078"/>
    <lineage>
        <taxon>Bacteria</taxon>
        <taxon>Pseudomonadati</taxon>
        <taxon>Pseudomonadota</taxon>
        <taxon>Gammaproteobacteria</taxon>
        <taxon>Vibrionales</taxon>
        <taxon>Vibrionaceae</taxon>
        <taxon>Vibrio</taxon>
    </lineage>
</organism>
<comment type="similarity">
    <text evidence="2">Belongs to the UPF0126 family.</text>
</comment>
<reference evidence="9 10" key="1">
    <citation type="submission" date="2019-06" db="EMBL/GenBank/DDBJ databases">
        <title>Whole genome shotgun sequence of Vibrio comitans NBRC 102076.</title>
        <authorList>
            <person name="Hosoyama A."/>
            <person name="Uohara A."/>
            <person name="Ohji S."/>
            <person name="Ichikawa N."/>
        </authorList>
    </citation>
    <scope>NUCLEOTIDE SEQUENCE [LARGE SCALE GENOMIC DNA]</scope>
    <source>
        <strain evidence="9 10">NBRC 102076</strain>
    </source>
</reference>
<proteinExistence type="inferred from homology"/>
<dbReference type="PANTHER" id="PTHR30506:SF3">
    <property type="entry name" value="UPF0126 INNER MEMBRANE PROTEIN YADS-RELATED"/>
    <property type="match status" value="1"/>
</dbReference>
<evidence type="ECO:0000256" key="6">
    <source>
        <dbReference type="ARBA" id="ARBA00023136"/>
    </source>
</evidence>
<feature type="transmembrane region" description="Helical" evidence="7">
    <location>
        <begin position="94"/>
        <end position="112"/>
    </location>
</feature>
<dbReference type="GO" id="GO:0005886">
    <property type="term" value="C:plasma membrane"/>
    <property type="evidence" value="ECO:0007669"/>
    <property type="project" value="UniProtKB-SubCell"/>
</dbReference>
<feature type="transmembrane region" description="Helical" evidence="7">
    <location>
        <begin position="69"/>
        <end position="87"/>
    </location>
</feature>
<evidence type="ECO:0000256" key="4">
    <source>
        <dbReference type="ARBA" id="ARBA00022692"/>
    </source>
</evidence>
<dbReference type="PANTHER" id="PTHR30506">
    <property type="entry name" value="INNER MEMBRANE PROTEIN"/>
    <property type="match status" value="1"/>
</dbReference>
<dbReference type="Proteomes" id="UP000318242">
    <property type="component" value="Unassembled WGS sequence"/>
</dbReference>
<evidence type="ECO:0000256" key="1">
    <source>
        <dbReference type="ARBA" id="ARBA00004651"/>
    </source>
</evidence>
<feature type="transmembrane region" description="Helical" evidence="7">
    <location>
        <begin position="181"/>
        <end position="197"/>
    </location>
</feature>
<feature type="transmembrane region" description="Helical" evidence="7">
    <location>
        <begin position="124"/>
        <end position="144"/>
    </location>
</feature>
<gene>
    <name evidence="9" type="ORF">VCO01S_24270</name>
</gene>
<protein>
    <submittedName>
        <fullName evidence="9">Membrane protein</fullName>
    </submittedName>
</protein>
<accession>A0A4Y3IQU0</accession>
<evidence type="ECO:0000313" key="9">
    <source>
        <dbReference type="EMBL" id="GEA61234.1"/>
    </source>
</evidence>
<evidence type="ECO:0000256" key="5">
    <source>
        <dbReference type="ARBA" id="ARBA00022989"/>
    </source>
</evidence>
<keyword evidence="4 7" id="KW-0812">Transmembrane</keyword>
<dbReference type="RefSeq" id="WP_141271614.1">
    <property type="nucleotide sequence ID" value="NZ_BJLH01000010.1"/>
</dbReference>
<evidence type="ECO:0000259" key="8">
    <source>
        <dbReference type="Pfam" id="PF03458"/>
    </source>
</evidence>
<dbReference type="AlphaFoldDB" id="A0A4Y3IQU0"/>
<keyword evidence="5 7" id="KW-1133">Transmembrane helix</keyword>
<dbReference type="InterPro" id="IPR005115">
    <property type="entry name" value="Gly_transporter"/>
</dbReference>
<dbReference type="Pfam" id="PF03458">
    <property type="entry name" value="Gly_transporter"/>
    <property type="match status" value="2"/>
</dbReference>
<comment type="subcellular location">
    <subcellularLocation>
        <location evidence="1">Cell membrane</location>
        <topology evidence="1">Multi-pass membrane protein</topology>
    </subcellularLocation>
</comment>
<keyword evidence="6 7" id="KW-0472">Membrane</keyword>
<dbReference type="EMBL" id="BJLH01000010">
    <property type="protein sequence ID" value="GEA61234.1"/>
    <property type="molecule type" value="Genomic_DNA"/>
</dbReference>
<feature type="transmembrane region" description="Helical" evidence="7">
    <location>
        <begin position="6"/>
        <end position="28"/>
    </location>
</feature>
<comment type="caution">
    <text evidence="9">The sequence shown here is derived from an EMBL/GenBank/DDBJ whole genome shotgun (WGS) entry which is preliminary data.</text>
</comment>
<feature type="transmembrane region" description="Helical" evidence="7">
    <location>
        <begin position="156"/>
        <end position="175"/>
    </location>
</feature>
<keyword evidence="3" id="KW-1003">Cell membrane</keyword>
<evidence type="ECO:0000256" key="2">
    <source>
        <dbReference type="ARBA" id="ARBA00008193"/>
    </source>
</evidence>
<feature type="domain" description="Glycine transporter" evidence="8">
    <location>
        <begin position="98"/>
        <end position="169"/>
    </location>
</feature>
<name>A0A4Y3IQU0_9VIBR</name>
<evidence type="ECO:0000256" key="3">
    <source>
        <dbReference type="ARBA" id="ARBA00022475"/>
    </source>
</evidence>
<keyword evidence="10" id="KW-1185">Reference proteome</keyword>
<dbReference type="OrthoDB" id="9791874at2"/>